<dbReference type="InterPro" id="IPR002196">
    <property type="entry name" value="Glyco_hydro_24"/>
</dbReference>
<proteinExistence type="inferred from homology"/>
<evidence type="ECO:0000313" key="5">
    <source>
        <dbReference type="Proteomes" id="UP000598997"/>
    </source>
</evidence>
<evidence type="ECO:0000256" key="2">
    <source>
        <dbReference type="ARBA" id="ARBA00022638"/>
    </source>
</evidence>
<keyword evidence="3" id="KW-0326">Glycosidase</keyword>
<keyword evidence="5" id="KW-1185">Reference proteome</keyword>
<dbReference type="AlphaFoldDB" id="A0A917DHC3"/>
<name>A0A917DHC3_9SPHN</name>
<dbReference type="InterPro" id="IPR023346">
    <property type="entry name" value="Lysozyme-like_dom_sf"/>
</dbReference>
<dbReference type="GO" id="GO:0003796">
    <property type="term" value="F:lysozyme activity"/>
    <property type="evidence" value="ECO:0007669"/>
    <property type="project" value="UniProtKB-EC"/>
</dbReference>
<sequence>MPETRPMSIAYDPARPTLTPRIAAELIAHEGIVREAYRDSVGVWTWSVGLTDACGHRVLRYRDQPQPLHRCLEIFVWVLQNRYLPAVLEAFGPVAPQEHELAAALSFHWNTGAVGRAEWMRHVREGDRKAAKKAMLNWCRPASLAIRRKREQALFFDGRWHGDGTALAYSVAKPSYRPVKGKRTPVMDTLELLLTGGPARDVETQDVKVHAPPQRAADNWFARLFTC</sequence>
<evidence type="ECO:0000256" key="3">
    <source>
        <dbReference type="RuleBase" id="RU003788"/>
    </source>
</evidence>
<dbReference type="GO" id="GO:0016998">
    <property type="term" value="P:cell wall macromolecule catabolic process"/>
    <property type="evidence" value="ECO:0007669"/>
    <property type="project" value="InterPro"/>
</dbReference>
<comment type="similarity">
    <text evidence="3">Belongs to the glycosyl hydrolase 24 family.</text>
</comment>
<dbReference type="SUPFAM" id="SSF53955">
    <property type="entry name" value="Lysozyme-like"/>
    <property type="match status" value="1"/>
</dbReference>
<keyword evidence="1 3" id="KW-0929">Antimicrobial</keyword>
<dbReference type="GO" id="GO:0009253">
    <property type="term" value="P:peptidoglycan catabolic process"/>
    <property type="evidence" value="ECO:0007669"/>
    <property type="project" value="InterPro"/>
</dbReference>
<dbReference type="GO" id="GO:0031640">
    <property type="term" value="P:killing of cells of another organism"/>
    <property type="evidence" value="ECO:0007669"/>
    <property type="project" value="UniProtKB-KW"/>
</dbReference>
<accession>A0A917DHC3</accession>
<keyword evidence="3" id="KW-0378">Hydrolase</keyword>
<dbReference type="GO" id="GO:0042742">
    <property type="term" value="P:defense response to bacterium"/>
    <property type="evidence" value="ECO:0007669"/>
    <property type="project" value="UniProtKB-KW"/>
</dbReference>
<gene>
    <name evidence="4" type="ORF">GCM10010989_08870</name>
</gene>
<dbReference type="Proteomes" id="UP000598997">
    <property type="component" value="Unassembled WGS sequence"/>
</dbReference>
<dbReference type="Pfam" id="PF00959">
    <property type="entry name" value="Phage_lysozyme"/>
    <property type="match status" value="1"/>
</dbReference>
<evidence type="ECO:0000313" key="4">
    <source>
        <dbReference type="EMBL" id="GGD36932.1"/>
    </source>
</evidence>
<reference evidence="4 5" key="1">
    <citation type="journal article" date="2014" name="Int. J. Syst. Evol. Microbiol.">
        <title>Complete genome sequence of Corynebacterium casei LMG S-19264T (=DSM 44701T), isolated from a smear-ripened cheese.</title>
        <authorList>
            <consortium name="US DOE Joint Genome Institute (JGI-PGF)"/>
            <person name="Walter F."/>
            <person name="Albersmeier A."/>
            <person name="Kalinowski J."/>
            <person name="Ruckert C."/>
        </authorList>
    </citation>
    <scope>NUCLEOTIDE SEQUENCE [LARGE SCALE GENOMIC DNA]</scope>
    <source>
        <strain evidence="4 5">CGMCC 1.15358</strain>
    </source>
</reference>
<dbReference type="EMBL" id="BMIO01000002">
    <property type="protein sequence ID" value="GGD36932.1"/>
    <property type="molecule type" value="Genomic_DNA"/>
</dbReference>
<comment type="catalytic activity">
    <reaction evidence="3">
        <text>Hydrolysis of (1-&gt;4)-beta-linkages between N-acetylmuramic acid and N-acetyl-D-glucosamine residues in a peptidoglycan and between N-acetyl-D-glucosamine residues in chitodextrins.</text>
        <dbReference type="EC" id="3.2.1.17"/>
    </reaction>
</comment>
<dbReference type="InterPro" id="IPR023347">
    <property type="entry name" value="Lysozyme_dom_sf"/>
</dbReference>
<organism evidence="4 5">
    <name type="scientific">Croceicoccus pelagius</name>
    <dbReference type="NCBI Taxonomy" id="1703341"/>
    <lineage>
        <taxon>Bacteria</taxon>
        <taxon>Pseudomonadati</taxon>
        <taxon>Pseudomonadota</taxon>
        <taxon>Alphaproteobacteria</taxon>
        <taxon>Sphingomonadales</taxon>
        <taxon>Erythrobacteraceae</taxon>
        <taxon>Croceicoccus</taxon>
    </lineage>
</organism>
<dbReference type="EC" id="3.2.1.17" evidence="3"/>
<comment type="caution">
    <text evidence="4">The sequence shown here is derived from an EMBL/GenBank/DDBJ whole genome shotgun (WGS) entry which is preliminary data.</text>
</comment>
<dbReference type="Gene3D" id="1.10.530.40">
    <property type="match status" value="1"/>
</dbReference>
<keyword evidence="2 3" id="KW-0081">Bacteriolytic enzyme</keyword>
<protein>
    <recommendedName>
        <fullName evidence="3">Lysozyme</fullName>
        <ecNumber evidence="3">3.2.1.17</ecNumber>
    </recommendedName>
</protein>
<evidence type="ECO:0000256" key="1">
    <source>
        <dbReference type="ARBA" id="ARBA00022529"/>
    </source>
</evidence>